<dbReference type="GO" id="GO:0005743">
    <property type="term" value="C:mitochondrial inner membrane"/>
    <property type="evidence" value="ECO:0007669"/>
    <property type="project" value="UniProtKB-SubCell"/>
</dbReference>
<keyword evidence="6 7" id="KW-0472">Membrane</keyword>
<keyword evidence="9" id="KW-1185">Reference proteome</keyword>
<organism evidence="8 9">
    <name type="scientific">Glossina brevipalpis</name>
    <dbReference type="NCBI Taxonomy" id="37001"/>
    <lineage>
        <taxon>Eukaryota</taxon>
        <taxon>Metazoa</taxon>
        <taxon>Ecdysozoa</taxon>
        <taxon>Arthropoda</taxon>
        <taxon>Hexapoda</taxon>
        <taxon>Insecta</taxon>
        <taxon>Pterygota</taxon>
        <taxon>Neoptera</taxon>
        <taxon>Endopterygota</taxon>
        <taxon>Diptera</taxon>
        <taxon>Brachycera</taxon>
        <taxon>Muscomorpha</taxon>
        <taxon>Hippoboscoidea</taxon>
        <taxon>Glossinidae</taxon>
        <taxon>Glossina</taxon>
    </lineage>
</organism>
<evidence type="ECO:0000313" key="9">
    <source>
        <dbReference type="Proteomes" id="UP000091820"/>
    </source>
</evidence>
<evidence type="ECO:0000256" key="6">
    <source>
        <dbReference type="ARBA" id="ARBA00023136"/>
    </source>
</evidence>
<keyword evidence="5" id="KW-0496">Mitochondrion</keyword>
<dbReference type="Proteomes" id="UP000091820">
    <property type="component" value="Unassembled WGS sequence"/>
</dbReference>
<reference evidence="8" key="2">
    <citation type="submission" date="2020-05" db="UniProtKB">
        <authorList>
            <consortium name="EnsemblMetazoa"/>
        </authorList>
    </citation>
    <scope>IDENTIFICATION</scope>
    <source>
        <strain evidence="8">IAEA</strain>
    </source>
</reference>
<dbReference type="InterPro" id="IPR037169">
    <property type="entry name" value="Cytochrome_c_oxidase_VIc_sf"/>
</dbReference>
<comment type="subcellular location">
    <subcellularLocation>
        <location evidence="1">Mitochondrion inner membrane</location>
    </subcellularLocation>
</comment>
<proteinExistence type="predicted"/>
<protein>
    <submittedName>
        <fullName evidence="8">Uncharacterized protein</fullName>
    </submittedName>
</protein>
<dbReference type="SUPFAM" id="SSF81415">
    <property type="entry name" value="Mitochondrial cytochrome c oxidase subunit VIc"/>
    <property type="match status" value="1"/>
</dbReference>
<evidence type="ECO:0000313" key="8">
    <source>
        <dbReference type="EnsemblMetazoa" id="GBRI000078-PA"/>
    </source>
</evidence>
<dbReference type="Gene3D" id="4.10.93.10">
    <property type="entry name" value="Mitochondrial cytochrome c oxidase subunit VIc/VIIs"/>
    <property type="match status" value="1"/>
</dbReference>
<dbReference type="EnsemblMetazoa" id="GBRI000078-RA">
    <property type="protein sequence ID" value="GBRI000078-PA"/>
    <property type="gene ID" value="GBRI000078"/>
</dbReference>
<evidence type="ECO:0000256" key="1">
    <source>
        <dbReference type="ARBA" id="ARBA00004273"/>
    </source>
</evidence>
<reference evidence="9" key="1">
    <citation type="submission" date="2014-03" db="EMBL/GenBank/DDBJ databases">
        <authorList>
            <person name="Aksoy S."/>
            <person name="Warren W."/>
            <person name="Wilson R.K."/>
        </authorList>
    </citation>
    <scope>NUCLEOTIDE SEQUENCE [LARGE SCALE GENOMIC DNA]</scope>
    <source>
        <strain evidence="9">IAEA</strain>
    </source>
</reference>
<dbReference type="InterPro" id="IPR034884">
    <property type="entry name" value="Cytochrome_c_oxidase_VIc/VIIs"/>
</dbReference>
<dbReference type="VEuPathDB" id="VectorBase:GBRI000078"/>
<keyword evidence="3" id="KW-0999">Mitochondrion inner membrane</keyword>
<evidence type="ECO:0000256" key="4">
    <source>
        <dbReference type="ARBA" id="ARBA00022989"/>
    </source>
</evidence>
<evidence type="ECO:0000256" key="7">
    <source>
        <dbReference type="SAM" id="Phobius"/>
    </source>
</evidence>
<feature type="transmembrane region" description="Helical" evidence="7">
    <location>
        <begin position="21"/>
        <end position="42"/>
    </location>
</feature>
<dbReference type="AlphaFoldDB" id="A0A1A9VZ40"/>
<evidence type="ECO:0000256" key="2">
    <source>
        <dbReference type="ARBA" id="ARBA00022692"/>
    </source>
</evidence>
<evidence type="ECO:0000256" key="3">
    <source>
        <dbReference type="ARBA" id="ARBA00022792"/>
    </source>
</evidence>
<name>A0A1A9VZ40_9MUSC</name>
<keyword evidence="4 7" id="KW-1133">Transmembrane helix</keyword>
<evidence type="ECO:0000256" key="5">
    <source>
        <dbReference type="ARBA" id="ARBA00023128"/>
    </source>
</evidence>
<sequence>MQDKCNPSKFTMRDKYSMKSVKNYFVAAIIVALSATASLYLFRSLPHRDAYKDFYANYDPRPSFKRVLDSVYIQSFSSDKESGEKKK</sequence>
<dbReference type="Pfam" id="PF02937">
    <property type="entry name" value="COX6C"/>
    <property type="match status" value="1"/>
</dbReference>
<accession>A0A1A9VZ40</accession>
<keyword evidence="2 7" id="KW-0812">Transmembrane</keyword>